<dbReference type="PROSITE" id="PS51730">
    <property type="entry name" value="GNAT_ATAT"/>
    <property type="match status" value="1"/>
</dbReference>
<dbReference type="EC" id="2.3.1.108" evidence="3"/>
<reference evidence="6" key="1">
    <citation type="submission" date="2023-07" db="EMBL/GenBank/DDBJ databases">
        <authorList>
            <consortium name="AG Swart"/>
            <person name="Singh M."/>
            <person name="Singh A."/>
            <person name="Seah K."/>
            <person name="Emmerich C."/>
        </authorList>
    </citation>
    <scope>NUCLEOTIDE SEQUENCE</scope>
    <source>
        <strain evidence="6">DP1</strain>
    </source>
</reference>
<organism evidence="6 7">
    <name type="scientific">Euplotes crassus</name>
    <dbReference type="NCBI Taxonomy" id="5936"/>
    <lineage>
        <taxon>Eukaryota</taxon>
        <taxon>Sar</taxon>
        <taxon>Alveolata</taxon>
        <taxon>Ciliophora</taxon>
        <taxon>Intramacronucleata</taxon>
        <taxon>Spirotrichea</taxon>
        <taxon>Hypotrichia</taxon>
        <taxon>Euplotida</taxon>
        <taxon>Euplotidae</taxon>
        <taxon>Moneuplotes</taxon>
    </lineage>
</organism>
<comment type="caution">
    <text evidence="6">The sequence shown here is derived from an EMBL/GenBank/DDBJ whole genome shotgun (WGS) entry which is preliminary data.</text>
</comment>
<dbReference type="Gene3D" id="3.40.630.30">
    <property type="match status" value="1"/>
</dbReference>
<keyword evidence="1 3" id="KW-0808">Transferase</keyword>
<dbReference type="InterPro" id="IPR007965">
    <property type="entry name" value="GNAT_ATAT"/>
</dbReference>
<dbReference type="GO" id="GO:0019799">
    <property type="term" value="F:tubulin N-acetyltransferase activity"/>
    <property type="evidence" value="ECO:0007669"/>
    <property type="project" value="UniProtKB-UniRule"/>
</dbReference>
<feature type="binding site" evidence="3">
    <location>
        <begin position="123"/>
        <end position="136"/>
    </location>
    <ligand>
        <name>acetyl-CoA</name>
        <dbReference type="ChEBI" id="CHEBI:57288"/>
    </ligand>
</feature>
<dbReference type="InterPro" id="IPR038746">
    <property type="entry name" value="Atat"/>
</dbReference>
<evidence type="ECO:0000256" key="3">
    <source>
        <dbReference type="HAMAP-Rule" id="MF_03130"/>
    </source>
</evidence>
<feature type="region of interest" description="Disordered" evidence="4">
    <location>
        <begin position="248"/>
        <end position="288"/>
    </location>
</feature>
<dbReference type="PANTHER" id="PTHR12327:SF0">
    <property type="entry name" value="ALPHA-TUBULIN N-ACETYLTRANSFERASE 1"/>
    <property type="match status" value="1"/>
</dbReference>
<gene>
    <name evidence="6" type="ORF">ECRASSUSDP1_LOCUS11999</name>
</gene>
<dbReference type="PANTHER" id="PTHR12327">
    <property type="entry name" value="ALPHA-TUBULIN N-ACETYLTRANSFERASE 1"/>
    <property type="match status" value="1"/>
</dbReference>
<feature type="domain" description="N-acetyltransferase" evidence="5">
    <location>
        <begin position="1"/>
        <end position="189"/>
    </location>
</feature>
<feature type="site" description="Crucial for catalytic activity" evidence="3">
    <location>
        <position position="63"/>
    </location>
</feature>
<evidence type="ECO:0000256" key="1">
    <source>
        <dbReference type="ARBA" id="ARBA00022679"/>
    </source>
</evidence>
<feature type="compositionally biased region" description="Polar residues" evidence="4">
    <location>
        <begin position="248"/>
        <end position="276"/>
    </location>
</feature>
<evidence type="ECO:0000313" key="6">
    <source>
        <dbReference type="EMBL" id="CAI2370682.1"/>
    </source>
</evidence>
<keyword evidence="2 3" id="KW-0012">Acyltransferase</keyword>
<accession>A0AAD1UKZ0</accession>
<dbReference type="Pfam" id="PF05301">
    <property type="entry name" value="Acetyltransf_16"/>
    <property type="match status" value="1"/>
</dbReference>
<comment type="caution">
    <text evidence="3">Lacks conserved residue(s) required for the propagation of feature annotation.</text>
</comment>
<name>A0AAD1UKZ0_EUPCR</name>
<sequence length="407" mass="46916">MEFKTNLSKLLRSKAVVKFPKENKADEDCFIAKILPMNVVGYGVMDDLNTVIDKMGDASSFAQGIHIPITTSSNFKSSEYVLYLKVQGHTCYGLIKTGYKNLFVREYSTSSMINIRPLCILDFYVNEKCQRSGHGRDLFECVLKTEKIEPKMLAYDRPSFKYLSFLKKYYGLEDYFPQSNNFVVFKEYFDALSEQNEIKKKEKEVYNVERSKYFNPYDTHGYIGQAQRKGAGVFSALGSQIMTRTDSVHTNRNHTSPYEKFQGTTRRTPGYSQNNFHKAPSLIDNSKNTFTRKGTVNMEEAKIPIPRRDERLGKKFTESKKEQEASRSMVGMIRQTGVVPQKSKHLMKFSVADRNNKLLKRDVQNSDHLDMYTSTVNRTNARVNIDMQSHRVVGKPVQGLSIPFMWH</sequence>
<keyword evidence="7" id="KW-1185">Reference proteome</keyword>
<comment type="function">
    <text evidence="3">Specifically acetylates 'Lys-40' in alpha-tubulin on the lumenal side of microtubules. Promotes microtubule destabilization and accelerates microtubule dynamics; this activity may be independent of acetylation activity. Acetylates alpha-tubulin with a slow enzymatic rate, due to a catalytic site that is not optimized for acetyl transfer. Enters the microtubule through each end and diffuses quickly throughout the lumen of microtubules. Acetylates only long/old microtubules because of its slow acetylation rate since it does not have time to act on dynamically unstable microtubules before the enzyme is released.</text>
</comment>
<protein>
    <recommendedName>
        <fullName evidence="3">Alpha-tubulin N-acetyltransferase</fullName>
        <shortName evidence="3">Alpha-TAT</shortName>
        <shortName evidence="3">TAT</shortName>
        <ecNumber evidence="3">2.3.1.108</ecNumber>
    </recommendedName>
    <alternativeName>
        <fullName evidence="3">Acetyltransferase mec-17 homolog</fullName>
    </alternativeName>
</protein>
<dbReference type="HAMAP" id="MF_03130">
    <property type="entry name" value="mec17"/>
    <property type="match status" value="1"/>
</dbReference>
<comment type="catalytic activity">
    <reaction evidence="3">
        <text>L-lysyl-[alpha-tubulin] + acetyl-CoA = N(6)-acetyl-L-lysyl-[alpha-tubulin] + CoA + H(+)</text>
        <dbReference type="Rhea" id="RHEA:15277"/>
        <dbReference type="Rhea" id="RHEA-COMP:11278"/>
        <dbReference type="Rhea" id="RHEA-COMP:11279"/>
        <dbReference type="ChEBI" id="CHEBI:15378"/>
        <dbReference type="ChEBI" id="CHEBI:29969"/>
        <dbReference type="ChEBI" id="CHEBI:57287"/>
        <dbReference type="ChEBI" id="CHEBI:57288"/>
        <dbReference type="ChEBI" id="CHEBI:61930"/>
        <dbReference type="EC" id="2.3.1.108"/>
    </reaction>
</comment>
<dbReference type="EMBL" id="CAMPGE010011882">
    <property type="protein sequence ID" value="CAI2370682.1"/>
    <property type="molecule type" value="Genomic_DNA"/>
</dbReference>
<evidence type="ECO:0000256" key="2">
    <source>
        <dbReference type="ARBA" id="ARBA00023315"/>
    </source>
</evidence>
<proteinExistence type="inferred from homology"/>
<dbReference type="GO" id="GO:0005874">
    <property type="term" value="C:microtubule"/>
    <property type="evidence" value="ECO:0007669"/>
    <property type="project" value="InterPro"/>
</dbReference>
<comment type="similarity">
    <text evidence="3">Belongs to the acetyltransferase ATAT1 family.</text>
</comment>
<dbReference type="AlphaFoldDB" id="A0AAD1UKZ0"/>
<evidence type="ECO:0000313" key="7">
    <source>
        <dbReference type="Proteomes" id="UP001295684"/>
    </source>
</evidence>
<evidence type="ECO:0000256" key="4">
    <source>
        <dbReference type="SAM" id="MobiDB-lite"/>
    </source>
</evidence>
<evidence type="ECO:0000259" key="5">
    <source>
        <dbReference type="PROSITE" id="PS51730"/>
    </source>
</evidence>
<dbReference type="Proteomes" id="UP001295684">
    <property type="component" value="Unassembled WGS sequence"/>
</dbReference>
<dbReference type="GO" id="GO:0070507">
    <property type="term" value="P:regulation of microtubule cytoskeleton organization"/>
    <property type="evidence" value="ECO:0007669"/>
    <property type="project" value="UniProtKB-UniRule"/>
</dbReference>